<dbReference type="PANTHER" id="PTHR37488">
    <property type="entry name" value="DUF1275 DOMAIN-CONTAINING PROTEIN"/>
    <property type="match status" value="1"/>
</dbReference>
<dbReference type="Pfam" id="PF06912">
    <property type="entry name" value="DUF1275"/>
    <property type="match status" value="1"/>
</dbReference>
<evidence type="ECO:0000256" key="2">
    <source>
        <dbReference type="SAM" id="Phobius"/>
    </source>
</evidence>
<organism evidence="3 4">
    <name type="scientific">Bifiguratus adelaidae</name>
    <dbReference type="NCBI Taxonomy" id="1938954"/>
    <lineage>
        <taxon>Eukaryota</taxon>
        <taxon>Fungi</taxon>
        <taxon>Fungi incertae sedis</taxon>
        <taxon>Mucoromycota</taxon>
        <taxon>Mucoromycotina</taxon>
        <taxon>Endogonomycetes</taxon>
        <taxon>Endogonales</taxon>
        <taxon>Endogonales incertae sedis</taxon>
        <taxon>Bifiguratus</taxon>
    </lineage>
</organism>
<feature type="compositionally biased region" description="Polar residues" evidence="1">
    <location>
        <begin position="254"/>
        <end position="266"/>
    </location>
</feature>
<keyword evidence="4" id="KW-1185">Reference proteome</keyword>
<feature type="compositionally biased region" description="Polar residues" evidence="1">
    <location>
        <begin position="283"/>
        <end position="294"/>
    </location>
</feature>
<dbReference type="PANTHER" id="PTHR37488:SF2">
    <property type="entry name" value="DUF1275 DOMAIN-CONTAINING PROTEIN"/>
    <property type="match status" value="1"/>
</dbReference>
<dbReference type="InterPro" id="IPR010699">
    <property type="entry name" value="DUF1275"/>
</dbReference>
<evidence type="ECO:0000313" key="3">
    <source>
        <dbReference type="EMBL" id="OZJ06395.1"/>
    </source>
</evidence>
<comment type="caution">
    <text evidence="3">The sequence shown here is derived from an EMBL/GenBank/DDBJ whole genome shotgun (WGS) entry which is preliminary data.</text>
</comment>
<reference evidence="3 4" key="1">
    <citation type="journal article" date="2017" name="Mycologia">
        <title>Bifiguratus adelaidae, gen. et sp. nov., a new member of Mucoromycotina in endophytic and soil-dwelling habitats.</title>
        <authorList>
            <person name="Torres-Cruz T.J."/>
            <person name="Billingsley Tobias T.L."/>
            <person name="Almatruk M."/>
            <person name="Hesse C."/>
            <person name="Kuske C.R."/>
            <person name="Desiro A."/>
            <person name="Benucci G.M."/>
            <person name="Bonito G."/>
            <person name="Stajich J.E."/>
            <person name="Dunlap C."/>
            <person name="Arnold A.E."/>
            <person name="Porras-Alfaro A."/>
        </authorList>
    </citation>
    <scope>NUCLEOTIDE SEQUENCE [LARGE SCALE GENOMIC DNA]</scope>
    <source>
        <strain evidence="3 4">AZ0501</strain>
    </source>
</reference>
<feature type="transmembrane region" description="Helical" evidence="2">
    <location>
        <begin position="66"/>
        <end position="87"/>
    </location>
</feature>
<evidence type="ECO:0000313" key="4">
    <source>
        <dbReference type="Proteomes" id="UP000242875"/>
    </source>
</evidence>
<protein>
    <recommendedName>
        <fullName evidence="5">DUF1275 domain-containing protein</fullName>
    </recommendedName>
</protein>
<dbReference type="Proteomes" id="UP000242875">
    <property type="component" value="Unassembled WGS sequence"/>
</dbReference>
<feature type="transmembrane region" description="Helical" evidence="2">
    <location>
        <begin position="20"/>
        <end position="38"/>
    </location>
</feature>
<accession>A0A261Y709</accession>
<gene>
    <name evidence="3" type="ORF">BZG36_00647</name>
</gene>
<feature type="region of interest" description="Disordered" evidence="1">
    <location>
        <begin position="240"/>
        <end position="294"/>
    </location>
</feature>
<dbReference type="OrthoDB" id="5288586at2759"/>
<keyword evidence="2" id="KW-0472">Membrane</keyword>
<proteinExistence type="predicted"/>
<feature type="transmembrane region" description="Helical" evidence="2">
    <location>
        <begin position="188"/>
        <end position="205"/>
    </location>
</feature>
<evidence type="ECO:0008006" key="5">
    <source>
        <dbReference type="Google" id="ProtNLM"/>
    </source>
</evidence>
<feature type="transmembrane region" description="Helical" evidence="2">
    <location>
        <begin position="99"/>
        <end position="121"/>
    </location>
</feature>
<dbReference type="EMBL" id="MVBO01000004">
    <property type="protein sequence ID" value="OZJ06395.1"/>
    <property type="molecule type" value="Genomic_DNA"/>
</dbReference>
<feature type="transmembrane region" description="Helical" evidence="2">
    <location>
        <begin position="133"/>
        <end position="150"/>
    </location>
</feature>
<keyword evidence="2" id="KW-0812">Transmembrane</keyword>
<keyword evidence="2" id="KW-1133">Transmembrane helix</keyword>
<feature type="transmembrane region" description="Helical" evidence="2">
    <location>
        <begin position="211"/>
        <end position="229"/>
    </location>
</feature>
<dbReference type="AlphaFoldDB" id="A0A261Y709"/>
<evidence type="ECO:0000256" key="1">
    <source>
        <dbReference type="SAM" id="MobiDB-lite"/>
    </source>
</evidence>
<name>A0A261Y709_9FUNG</name>
<sequence length="294" mass="31280">MGRLWKRHWTANIAVSRTDIQLVILGYATGVIDALSVARLNVFSSNQTGNTVLLGVAIAGVKSDLVIVWSRNLVALLAFWFAVFVSGQLGHRIGTRKRWWLVSTHLVSSLILYVAGILIYTGLVNISASQNDLVFLTLTGVSYGIQAATVRPLNVPEIPTVVVTSAMVDLWSDKNLLKAHNVGRNRRVAFIAALFLGALSGAFLIKDADGHVVILAASVKLAVALSFMLNADEPIKENGQPLMAPAPLPASPPKSTVPTLPATTPANHYASPSVAALNPPPTSSIITARLSTPK</sequence>